<feature type="compositionally biased region" description="Polar residues" evidence="1">
    <location>
        <begin position="313"/>
        <end position="333"/>
    </location>
</feature>
<comment type="caution">
    <text evidence="3">The sequence shown here is derived from an EMBL/GenBank/DDBJ whole genome shotgun (WGS) entry which is preliminary data.</text>
</comment>
<dbReference type="InterPro" id="IPR036047">
    <property type="entry name" value="F-box-like_dom_sf"/>
</dbReference>
<dbReference type="InterPro" id="IPR032675">
    <property type="entry name" value="LRR_dom_sf"/>
</dbReference>
<dbReference type="Proteomes" id="UP001150538">
    <property type="component" value="Unassembled WGS sequence"/>
</dbReference>
<dbReference type="InterPro" id="IPR001810">
    <property type="entry name" value="F-box_dom"/>
</dbReference>
<evidence type="ECO:0000256" key="1">
    <source>
        <dbReference type="SAM" id="MobiDB-lite"/>
    </source>
</evidence>
<sequence>MQGNGRSAPVCSCYKAHNNPENHVPTCPCYQPNEEASNFLPKRRGSNSNNKASTLSLDSCSNYSYSDYEYQSGHSNVNPCLNNTSSGGGGGGGRYYYYGQQFDSTSIEGMFPPRPPSIATSLTSVSSFLDSVIEEPGGGAGNNSSSIAGDAASAYNRATNSNGLHRHTLSTISNTSSIASCAQTMSTEIFHRIFSYLDMADLKEVAVVNREWYSMAVSVIWRKMVVPMDKRVLSGMKSVLAIHGHRVHELVIVPPDSITNSLPLSRRTSITPATTASVGGATTTSSGNNNSNNNNNNSLNRNSQSFSYHTRSRSNSISSTPQMNSLGSINLPPNQNNSNNSYYYNHQSSQSYVSESSIGSFSNAGRRHFRTTPSPSPSLSPSRNTPIPGTPGIGNMPIESIPLSMPLPSISGSYGSQSSATFGGPPQPIPFNASNTNNNNTSTNNNSNTTPRESVASTPTQPTSILHNYPVTGTPSQPPTRYIEVSESTIARLHRYMEAYCPNVMRLTVLNPLGIGNPERRYHLLDRFFDIYPSIDQIDVSQFIMWEPNPLRAIPEKLHALRELDVSGRVELSDSDIIPIIQGCLRLTTLKLRATNISDTTIKNIVDHLKNTIQHLNISGCRVTSIVMAHLATHCHALKVLRGWSCLPLGDDFLLALKPKNLPCLQVLDLKHVFGFSAEAVQKTFGWNDWPQLQYLRIHYKGDMQKLAGLLPHSVQKLYPSNNNNNASSGNTASDTNSLNNRGTDISASDDNNGSNNSNNNNTRQNQTVATISTITATYSPVSQSTTARQQP</sequence>
<proteinExistence type="predicted"/>
<feature type="compositionally biased region" description="Low complexity" evidence="1">
    <location>
        <begin position="721"/>
        <end position="738"/>
    </location>
</feature>
<dbReference type="Gene3D" id="3.80.10.10">
    <property type="entry name" value="Ribonuclease Inhibitor"/>
    <property type="match status" value="1"/>
</dbReference>
<dbReference type="EMBL" id="JANBPU010000140">
    <property type="protein sequence ID" value="KAJ1915585.1"/>
    <property type="molecule type" value="Genomic_DNA"/>
</dbReference>
<dbReference type="Gene3D" id="1.20.1280.50">
    <property type="match status" value="1"/>
</dbReference>
<dbReference type="PANTHER" id="PTHR14596:SF72">
    <property type="entry name" value="ZINC FINGER PROTEIN MSN2-RELATED"/>
    <property type="match status" value="1"/>
</dbReference>
<feature type="compositionally biased region" description="Low complexity" evidence="1">
    <location>
        <begin position="749"/>
        <end position="762"/>
    </location>
</feature>
<feature type="region of interest" description="Disordered" evidence="1">
    <location>
        <begin position="269"/>
        <end position="481"/>
    </location>
</feature>
<dbReference type="PROSITE" id="PS50181">
    <property type="entry name" value="FBOX"/>
    <property type="match status" value="1"/>
</dbReference>
<feature type="compositionally biased region" description="Low complexity" evidence="1">
    <location>
        <begin position="271"/>
        <end position="307"/>
    </location>
</feature>
<name>A0A9W7ZSA9_9FUNG</name>
<feature type="compositionally biased region" description="Low complexity" evidence="1">
    <location>
        <begin position="434"/>
        <end position="450"/>
    </location>
</feature>
<evidence type="ECO:0000313" key="4">
    <source>
        <dbReference type="Proteomes" id="UP001150538"/>
    </source>
</evidence>
<feature type="region of interest" description="Disordered" evidence="1">
    <location>
        <begin position="719"/>
        <end position="766"/>
    </location>
</feature>
<evidence type="ECO:0000313" key="3">
    <source>
        <dbReference type="EMBL" id="KAJ1915585.1"/>
    </source>
</evidence>
<dbReference type="GO" id="GO:0005634">
    <property type="term" value="C:nucleus"/>
    <property type="evidence" value="ECO:0007669"/>
    <property type="project" value="TreeGrafter"/>
</dbReference>
<feature type="compositionally biased region" description="Low complexity" evidence="1">
    <location>
        <begin position="334"/>
        <end position="360"/>
    </location>
</feature>
<accession>A0A9W7ZSA9</accession>
<dbReference type="SUPFAM" id="SSF81383">
    <property type="entry name" value="F-box domain"/>
    <property type="match status" value="1"/>
</dbReference>
<reference evidence="3" key="1">
    <citation type="submission" date="2022-07" db="EMBL/GenBank/DDBJ databases">
        <title>Phylogenomic reconstructions and comparative analyses of Kickxellomycotina fungi.</title>
        <authorList>
            <person name="Reynolds N.K."/>
            <person name="Stajich J.E."/>
            <person name="Barry K."/>
            <person name="Grigoriev I.V."/>
            <person name="Crous P."/>
            <person name="Smith M.E."/>
        </authorList>
    </citation>
    <scope>NUCLEOTIDE SEQUENCE</scope>
    <source>
        <strain evidence="3">NBRC 100468</strain>
    </source>
</reference>
<dbReference type="GO" id="GO:0042594">
    <property type="term" value="P:response to starvation"/>
    <property type="evidence" value="ECO:0007669"/>
    <property type="project" value="TreeGrafter"/>
</dbReference>
<dbReference type="GO" id="GO:0000981">
    <property type="term" value="F:DNA-binding transcription factor activity, RNA polymerase II-specific"/>
    <property type="evidence" value="ECO:0007669"/>
    <property type="project" value="TreeGrafter"/>
</dbReference>
<dbReference type="OrthoDB" id="10257471at2759"/>
<dbReference type="GO" id="GO:0000987">
    <property type="term" value="F:cis-regulatory region sequence-specific DNA binding"/>
    <property type="evidence" value="ECO:0007669"/>
    <property type="project" value="TreeGrafter"/>
</dbReference>
<keyword evidence="4" id="KW-1185">Reference proteome</keyword>
<dbReference type="Pfam" id="PF12937">
    <property type="entry name" value="F-box-like"/>
    <property type="match status" value="1"/>
</dbReference>
<dbReference type="SUPFAM" id="SSF52047">
    <property type="entry name" value="RNI-like"/>
    <property type="match status" value="1"/>
</dbReference>
<feature type="compositionally biased region" description="Polar residues" evidence="1">
    <location>
        <begin position="451"/>
        <end position="475"/>
    </location>
</feature>
<evidence type="ECO:0000259" key="2">
    <source>
        <dbReference type="PROSITE" id="PS50181"/>
    </source>
</evidence>
<dbReference type="AlphaFoldDB" id="A0A9W7ZSA9"/>
<feature type="compositionally biased region" description="Low complexity" evidence="1">
    <location>
        <begin position="397"/>
        <end position="419"/>
    </location>
</feature>
<organism evidence="3 4">
    <name type="scientific">Mycoemilia scoparia</name>
    <dbReference type="NCBI Taxonomy" id="417184"/>
    <lineage>
        <taxon>Eukaryota</taxon>
        <taxon>Fungi</taxon>
        <taxon>Fungi incertae sedis</taxon>
        <taxon>Zoopagomycota</taxon>
        <taxon>Kickxellomycotina</taxon>
        <taxon>Kickxellomycetes</taxon>
        <taxon>Kickxellales</taxon>
        <taxon>Kickxellaceae</taxon>
        <taxon>Mycoemilia</taxon>
    </lineage>
</organism>
<protein>
    <recommendedName>
        <fullName evidence="2">F-box domain-containing protein</fullName>
    </recommendedName>
</protein>
<dbReference type="PANTHER" id="PTHR14596">
    <property type="entry name" value="ZINC FINGER PROTEIN"/>
    <property type="match status" value="1"/>
</dbReference>
<gene>
    <name evidence="3" type="ORF">H4219_004251</name>
</gene>
<feature type="domain" description="F-box" evidence="2">
    <location>
        <begin position="179"/>
        <end position="224"/>
    </location>
</feature>